<evidence type="ECO:0000313" key="7">
    <source>
        <dbReference type="Proteomes" id="UP000813385"/>
    </source>
</evidence>
<reference evidence="6" key="1">
    <citation type="journal article" date="2021" name="Nat. Commun.">
        <title>Genetic determinants of endophytism in the Arabidopsis root mycobiome.</title>
        <authorList>
            <person name="Mesny F."/>
            <person name="Miyauchi S."/>
            <person name="Thiergart T."/>
            <person name="Pickel B."/>
            <person name="Atanasova L."/>
            <person name="Karlsson M."/>
            <person name="Huettel B."/>
            <person name="Barry K.W."/>
            <person name="Haridas S."/>
            <person name="Chen C."/>
            <person name="Bauer D."/>
            <person name="Andreopoulos W."/>
            <person name="Pangilinan J."/>
            <person name="LaButti K."/>
            <person name="Riley R."/>
            <person name="Lipzen A."/>
            <person name="Clum A."/>
            <person name="Drula E."/>
            <person name="Henrissat B."/>
            <person name="Kohler A."/>
            <person name="Grigoriev I.V."/>
            <person name="Martin F.M."/>
            <person name="Hacquard S."/>
        </authorList>
    </citation>
    <scope>NUCLEOTIDE SEQUENCE</scope>
    <source>
        <strain evidence="6">MPI-CAGE-AT-0016</strain>
    </source>
</reference>
<evidence type="ECO:0000256" key="1">
    <source>
        <dbReference type="ARBA" id="ARBA00005495"/>
    </source>
</evidence>
<keyword evidence="4" id="KW-0456">Lyase</keyword>
<name>A0A8K0X387_9PEZI</name>
<organism evidence="6 7">
    <name type="scientific">Plectosphaerella cucumerina</name>
    <dbReference type="NCBI Taxonomy" id="40658"/>
    <lineage>
        <taxon>Eukaryota</taxon>
        <taxon>Fungi</taxon>
        <taxon>Dikarya</taxon>
        <taxon>Ascomycota</taxon>
        <taxon>Pezizomycotina</taxon>
        <taxon>Sordariomycetes</taxon>
        <taxon>Hypocreomycetidae</taxon>
        <taxon>Glomerellales</taxon>
        <taxon>Plectosphaerellaceae</taxon>
        <taxon>Plectosphaerella</taxon>
    </lineage>
</organism>
<comment type="caution">
    <text evidence="6">The sequence shown here is derived from an EMBL/GenBank/DDBJ whole genome shotgun (WGS) entry which is preliminary data.</text>
</comment>
<dbReference type="EMBL" id="JAGPXD010000003">
    <property type="protein sequence ID" value="KAH7362427.1"/>
    <property type="molecule type" value="Genomic_DNA"/>
</dbReference>
<keyword evidence="7" id="KW-1185">Reference proteome</keyword>
<evidence type="ECO:0000256" key="4">
    <source>
        <dbReference type="ARBA" id="ARBA00023239"/>
    </source>
</evidence>
<dbReference type="PANTHER" id="PTHR33337:SF31">
    <property type="entry name" value="DUF636 DOMAIN PROTEIN (AFU_ORTHOLOGUE AFUA_2G12650)"/>
    <property type="match status" value="1"/>
</dbReference>
<sequence>MASPVGSNKETKTLRAQCFCKNIDFTIKVAAEALPLSVHACHCSICRRIHGSFCVFHSQLPPGVAPQWVAPSSLDKLTRYRHATALSDRYFCSTCSCHIGDVGIDDGDWVISTSIFDANRDVVPAAWGQKKHVNCDDVSNGILEWLPDAVRVDKTAGGTVEKSPSDPTAVIPGNDSDSEVLHVKCHCGGVSFAILRPTPEMQADPEYKPWISPFDSRNWMAVMDVCDDCRLQSGVHVVPWTFVPKSRLSPAFPDDLRLGTSKTYASSEGTLRSFCGTCGATVAAFFGADGTRELSNGDWILDISCGLIRHPEGLLAEDWLTWRTGRLAHPQSGMRYDSQFTENLARGMAAWGRRRHGEARDFEVG</sequence>
<dbReference type="SUPFAM" id="SSF51316">
    <property type="entry name" value="Mss4-like"/>
    <property type="match status" value="2"/>
</dbReference>
<keyword evidence="2" id="KW-0479">Metal-binding</keyword>
<accession>A0A8K0X387</accession>
<proteinExistence type="inferred from homology"/>
<dbReference type="InterPro" id="IPR011057">
    <property type="entry name" value="Mss4-like_sf"/>
</dbReference>
<dbReference type="PROSITE" id="PS51891">
    <property type="entry name" value="CENP_V_GFA"/>
    <property type="match status" value="1"/>
</dbReference>
<dbReference type="OrthoDB" id="5422068at2759"/>
<comment type="similarity">
    <text evidence="1">Belongs to the Gfa family.</text>
</comment>
<dbReference type="Gene3D" id="3.90.1590.10">
    <property type="entry name" value="glutathione-dependent formaldehyde- activating enzyme (gfa)"/>
    <property type="match status" value="2"/>
</dbReference>
<evidence type="ECO:0000313" key="6">
    <source>
        <dbReference type="EMBL" id="KAH7362427.1"/>
    </source>
</evidence>
<protein>
    <submittedName>
        <fullName evidence="6">Glutathione-dependent formaldehyde-activating enzyme</fullName>
    </submittedName>
</protein>
<evidence type="ECO:0000259" key="5">
    <source>
        <dbReference type="PROSITE" id="PS51891"/>
    </source>
</evidence>
<dbReference type="GO" id="GO:0016846">
    <property type="term" value="F:carbon-sulfur lyase activity"/>
    <property type="evidence" value="ECO:0007669"/>
    <property type="project" value="InterPro"/>
</dbReference>
<keyword evidence="3" id="KW-0862">Zinc</keyword>
<dbReference type="Proteomes" id="UP000813385">
    <property type="component" value="Unassembled WGS sequence"/>
</dbReference>
<dbReference type="Pfam" id="PF04828">
    <property type="entry name" value="GFA"/>
    <property type="match status" value="1"/>
</dbReference>
<evidence type="ECO:0000256" key="2">
    <source>
        <dbReference type="ARBA" id="ARBA00022723"/>
    </source>
</evidence>
<feature type="domain" description="CENP-V/GFA" evidence="5">
    <location>
        <begin position="14"/>
        <end position="128"/>
    </location>
</feature>
<dbReference type="InterPro" id="IPR006913">
    <property type="entry name" value="CENP-V/GFA"/>
</dbReference>
<evidence type="ECO:0000256" key="3">
    <source>
        <dbReference type="ARBA" id="ARBA00022833"/>
    </source>
</evidence>
<dbReference type="PANTHER" id="PTHR33337">
    <property type="entry name" value="GFA DOMAIN-CONTAINING PROTEIN"/>
    <property type="match status" value="1"/>
</dbReference>
<dbReference type="AlphaFoldDB" id="A0A8K0X387"/>
<gene>
    <name evidence="6" type="ORF">B0T11DRAFT_280793</name>
</gene>
<dbReference type="GO" id="GO:0046872">
    <property type="term" value="F:metal ion binding"/>
    <property type="evidence" value="ECO:0007669"/>
    <property type="project" value="UniProtKB-KW"/>
</dbReference>